<dbReference type="CDD" id="cd06171">
    <property type="entry name" value="Sigma70_r4"/>
    <property type="match status" value="1"/>
</dbReference>
<feature type="domain" description="RNA polymerase sigma-70 region 2" evidence="6">
    <location>
        <begin position="24"/>
        <end position="90"/>
    </location>
</feature>
<dbReference type="PANTHER" id="PTHR30603">
    <property type="entry name" value="RNA POLYMERASE SIGMA FACTOR RPO"/>
    <property type="match status" value="1"/>
</dbReference>
<sequence>MTNEQLVICIKAGENVADNMSQLWEQTRRFIHVMATRYQEQAEIEDLEQEGYLALCRAVRGYNPAAGCLFLTYASHWIRQRMVRYIQNNGSIRIPVHEWEQVQKYKKLERAFLTRIGRKPTEKEVACYLNVTVKQVRSLKESLRMGQIVSLEKRLQEDGEGTVGDMIPGQDNVESAVLDKVEAGELQRILWSEVDELPDELPEVIRARFQRGETLQSIGTYMGVSLERVRQIESKALRELSKPHRCRKLRQFLPAETERQAYRHVGISEFNRTWTSSTEFAAVMLETCRKKQNESSNIV</sequence>
<reference evidence="8 9" key="1">
    <citation type="submission" date="2018-08" db="EMBL/GenBank/DDBJ databases">
        <title>A genome reference for cultivated species of the human gut microbiota.</title>
        <authorList>
            <person name="Zou Y."/>
            <person name="Xue W."/>
            <person name="Luo G."/>
        </authorList>
    </citation>
    <scope>NUCLEOTIDE SEQUENCE [LARGE SCALE GENOMIC DNA]</scope>
    <source>
        <strain evidence="8 9">AF26-4BH</strain>
    </source>
</reference>
<dbReference type="InterPro" id="IPR007624">
    <property type="entry name" value="RNA_pol_sigma70_r3"/>
</dbReference>
<keyword evidence="2" id="KW-0731">Sigma factor</keyword>
<evidence type="ECO:0000256" key="2">
    <source>
        <dbReference type="ARBA" id="ARBA00023082"/>
    </source>
</evidence>
<name>A0A3E3IQZ0_9FIRM</name>
<dbReference type="InterPro" id="IPR007627">
    <property type="entry name" value="RNA_pol_sigma70_r2"/>
</dbReference>
<feature type="domain" description="RNA polymerase sigma-70 region 3" evidence="5">
    <location>
        <begin position="100"/>
        <end position="173"/>
    </location>
</feature>
<dbReference type="InterPro" id="IPR007630">
    <property type="entry name" value="RNA_pol_sigma70_r4"/>
</dbReference>
<dbReference type="EMBL" id="QVLU01000016">
    <property type="protein sequence ID" value="RGE69442.1"/>
    <property type="molecule type" value="Genomic_DNA"/>
</dbReference>
<dbReference type="InterPro" id="IPR036388">
    <property type="entry name" value="WH-like_DNA-bd_sf"/>
</dbReference>
<dbReference type="InterPro" id="IPR000943">
    <property type="entry name" value="RNA_pol_sigma70"/>
</dbReference>
<evidence type="ECO:0000259" key="7">
    <source>
        <dbReference type="Pfam" id="PF04545"/>
    </source>
</evidence>
<evidence type="ECO:0000256" key="3">
    <source>
        <dbReference type="ARBA" id="ARBA00023125"/>
    </source>
</evidence>
<dbReference type="InterPro" id="IPR013325">
    <property type="entry name" value="RNA_pol_sigma_r2"/>
</dbReference>
<evidence type="ECO:0000313" key="8">
    <source>
        <dbReference type="EMBL" id="RGE69442.1"/>
    </source>
</evidence>
<dbReference type="Gene3D" id="1.20.120.1810">
    <property type="match status" value="1"/>
</dbReference>
<accession>A0A3E3IQZ0</accession>
<dbReference type="Pfam" id="PF04542">
    <property type="entry name" value="Sigma70_r2"/>
    <property type="match status" value="1"/>
</dbReference>
<keyword evidence="3" id="KW-0238">DNA-binding</keyword>
<feature type="domain" description="RNA polymerase sigma-70 region 4" evidence="7">
    <location>
        <begin position="195"/>
        <end position="241"/>
    </location>
</feature>
<dbReference type="SUPFAM" id="SSF88946">
    <property type="entry name" value="Sigma2 domain of RNA polymerase sigma factors"/>
    <property type="match status" value="1"/>
</dbReference>
<dbReference type="NCBIfam" id="TIGR02937">
    <property type="entry name" value="sigma70-ECF"/>
    <property type="match status" value="1"/>
</dbReference>
<dbReference type="PANTHER" id="PTHR30603:SF47">
    <property type="entry name" value="RNA POLYMERASE SIGMA FACTOR SIGD, CHLOROPLASTIC"/>
    <property type="match status" value="1"/>
</dbReference>
<protein>
    <submittedName>
        <fullName evidence="8">Sigma-70 family RNA polymerase sigma factor</fullName>
    </submittedName>
</protein>
<dbReference type="Proteomes" id="UP000261166">
    <property type="component" value="Unassembled WGS sequence"/>
</dbReference>
<dbReference type="InterPro" id="IPR014284">
    <property type="entry name" value="RNA_pol_sigma-70_dom"/>
</dbReference>
<dbReference type="InterPro" id="IPR013324">
    <property type="entry name" value="RNA_pol_sigma_r3/r4-like"/>
</dbReference>
<dbReference type="Gene3D" id="1.10.10.10">
    <property type="entry name" value="Winged helix-like DNA-binding domain superfamily/Winged helix DNA-binding domain"/>
    <property type="match status" value="2"/>
</dbReference>
<dbReference type="RefSeq" id="WP_025487427.1">
    <property type="nucleotide sequence ID" value="NZ_JBKVAZ010000035.1"/>
</dbReference>
<dbReference type="Pfam" id="PF04545">
    <property type="entry name" value="Sigma70_r4"/>
    <property type="match status" value="1"/>
</dbReference>
<evidence type="ECO:0000256" key="1">
    <source>
        <dbReference type="ARBA" id="ARBA00023015"/>
    </source>
</evidence>
<dbReference type="AlphaFoldDB" id="A0A3E3IQZ0"/>
<gene>
    <name evidence="8" type="ORF">DWY69_17495</name>
</gene>
<keyword evidence="4" id="KW-0804">Transcription</keyword>
<dbReference type="GO" id="GO:0006352">
    <property type="term" value="P:DNA-templated transcription initiation"/>
    <property type="evidence" value="ECO:0007669"/>
    <property type="project" value="InterPro"/>
</dbReference>
<evidence type="ECO:0000313" key="9">
    <source>
        <dbReference type="Proteomes" id="UP000261166"/>
    </source>
</evidence>
<dbReference type="SUPFAM" id="SSF88659">
    <property type="entry name" value="Sigma3 and sigma4 domains of RNA polymerase sigma factors"/>
    <property type="match status" value="2"/>
</dbReference>
<evidence type="ECO:0000259" key="5">
    <source>
        <dbReference type="Pfam" id="PF04539"/>
    </source>
</evidence>
<evidence type="ECO:0000259" key="6">
    <source>
        <dbReference type="Pfam" id="PF04542"/>
    </source>
</evidence>
<evidence type="ECO:0000256" key="4">
    <source>
        <dbReference type="ARBA" id="ARBA00023163"/>
    </source>
</evidence>
<comment type="caution">
    <text evidence="8">The sequence shown here is derived from an EMBL/GenBank/DDBJ whole genome shotgun (WGS) entry which is preliminary data.</text>
</comment>
<proteinExistence type="predicted"/>
<dbReference type="OrthoDB" id="9783788at2"/>
<dbReference type="GO" id="GO:0016987">
    <property type="term" value="F:sigma factor activity"/>
    <property type="evidence" value="ECO:0007669"/>
    <property type="project" value="UniProtKB-KW"/>
</dbReference>
<organism evidence="8 9">
    <name type="scientific">Eisenbergiella massiliensis</name>
    <dbReference type="NCBI Taxonomy" id="1720294"/>
    <lineage>
        <taxon>Bacteria</taxon>
        <taxon>Bacillati</taxon>
        <taxon>Bacillota</taxon>
        <taxon>Clostridia</taxon>
        <taxon>Lachnospirales</taxon>
        <taxon>Lachnospiraceae</taxon>
        <taxon>Eisenbergiella</taxon>
    </lineage>
</organism>
<keyword evidence="1" id="KW-0805">Transcription regulation</keyword>
<dbReference type="InterPro" id="IPR050239">
    <property type="entry name" value="Sigma-70_RNA_pol_init_factors"/>
</dbReference>
<dbReference type="Pfam" id="PF04539">
    <property type="entry name" value="Sigma70_r3"/>
    <property type="match status" value="1"/>
</dbReference>
<dbReference type="PRINTS" id="PR00046">
    <property type="entry name" value="SIGMA70FCT"/>
</dbReference>
<dbReference type="GO" id="GO:0003677">
    <property type="term" value="F:DNA binding"/>
    <property type="evidence" value="ECO:0007669"/>
    <property type="project" value="UniProtKB-KW"/>
</dbReference>